<evidence type="ECO:0000313" key="2">
    <source>
        <dbReference type="Proteomes" id="UP000828390"/>
    </source>
</evidence>
<organism evidence="1 2">
    <name type="scientific">Dreissena polymorpha</name>
    <name type="common">Zebra mussel</name>
    <name type="synonym">Mytilus polymorpha</name>
    <dbReference type="NCBI Taxonomy" id="45954"/>
    <lineage>
        <taxon>Eukaryota</taxon>
        <taxon>Metazoa</taxon>
        <taxon>Spiralia</taxon>
        <taxon>Lophotrochozoa</taxon>
        <taxon>Mollusca</taxon>
        <taxon>Bivalvia</taxon>
        <taxon>Autobranchia</taxon>
        <taxon>Heteroconchia</taxon>
        <taxon>Euheterodonta</taxon>
        <taxon>Imparidentia</taxon>
        <taxon>Neoheterodontei</taxon>
        <taxon>Myida</taxon>
        <taxon>Dreissenoidea</taxon>
        <taxon>Dreissenidae</taxon>
        <taxon>Dreissena</taxon>
    </lineage>
</organism>
<reference evidence="1" key="1">
    <citation type="journal article" date="2019" name="bioRxiv">
        <title>The Genome of the Zebra Mussel, Dreissena polymorpha: A Resource for Invasive Species Research.</title>
        <authorList>
            <person name="McCartney M.A."/>
            <person name="Auch B."/>
            <person name="Kono T."/>
            <person name="Mallez S."/>
            <person name="Zhang Y."/>
            <person name="Obille A."/>
            <person name="Becker A."/>
            <person name="Abrahante J.E."/>
            <person name="Garbe J."/>
            <person name="Badalamenti J.P."/>
            <person name="Herman A."/>
            <person name="Mangelson H."/>
            <person name="Liachko I."/>
            <person name="Sullivan S."/>
            <person name="Sone E.D."/>
            <person name="Koren S."/>
            <person name="Silverstein K.A.T."/>
            <person name="Beckman K.B."/>
            <person name="Gohl D.M."/>
        </authorList>
    </citation>
    <scope>NUCLEOTIDE SEQUENCE</scope>
    <source>
        <strain evidence="1">Duluth1</strain>
        <tissue evidence="1">Whole animal</tissue>
    </source>
</reference>
<reference evidence="1" key="2">
    <citation type="submission" date="2020-11" db="EMBL/GenBank/DDBJ databases">
        <authorList>
            <person name="McCartney M.A."/>
            <person name="Auch B."/>
            <person name="Kono T."/>
            <person name="Mallez S."/>
            <person name="Becker A."/>
            <person name="Gohl D.M."/>
            <person name="Silverstein K.A.T."/>
            <person name="Koren S."/>
            <person name="Bechman K.B."/>
            <person name="Herman A."/>
            <person name="Abrahante J.E."/>
            <person name="Garbe J."/>
        </authorList>
    </citation>
    <scope>NUCLEOTIDE SEQUENCE</scope>
    <source>
        <strain evidence="1">Duluth1</strain>
        <tissue evidence="1">Whole animal</tissue>
    </source>
</reference>
<keyword evidence="2" id="KW-1185">Reference proteome</keyword>
<comment type="caution">
    <text evidence="1">The sequence shown here is derived from an EMBL/GenBank/DDBJ whole genome shotgun (WGS) entry which is preliminary data.</text>
</comment>
<dbReference type="EMBL" id="JAIWYP010000007">
    <property type="protein sequence ID" value="KAH3792967.1"/>
    <property type="molecule type" value="Genomic_DNA"/>
</dbReference>
<evidence type="ECO:0000313" key="1">
    <source>
        <dbReference type="EMBL" id="KAH3792967.1"/>
    </source>
</evidence>
<name>A0A9D4J2D4_DREPO</name>
<dbReference type="AlphaFoldDB" id="A0A9D4J2D4"/>
<proteinExistence type="predicted"/>
<protein>
    <submittedName>
        <fullName evidence="1">Uncharacterized protein</fullName>
    </submittedName>
</protein>
<accession>A0A9D4J2D4</accession>
<gene>
    <name evidence="1" type="ORF">DPMN_146469</name>
</gene>
<dbReference type="Proteomes" id="UP000828390">
    <property type="component" value="Unassembled WGS sequence"/>
</dbReference>
<sequence length="74" mass="8322">MIKNDGTDIKFQPNRELIQCHADCTDLGKIIICDPNKIVSIEDKSEYNVRTASDKYKCSITGICTTSKRGSRHC</sequence>